<dbReference type="AlphaFoldDB" id="A0A4Y8LMV1"/>
<dbReference type="SUPFAM" id="SSF53850">
    <property type="entry name" value="Periplasmic binding protein-like II"/>
    <property type="match status" value="1"/>
</dbReference>
<dbReference type="InterPro" id="IPR006059">
    <property type="entry name" value="SBP"/>
</dbReference>
<dbReference type="OrthoDB" id="9798191at2"/>
<name>A0A4Y8LMV1_9BACL</name>
<protein>
    <submittedName>
        <fullName evidence="2">Extracellular solute-binding protein</fullName>
    </submittedName>
</protein>
<gene>
    <name evidence="2" type="ORF">E2626_00920</name>
</gene>
<feature type="chain" id="PRO_5038776534" evidence="1">
    <location>
        <begin position="25"/>
        <end position="433"/>
    </location>
</feature>
<proteinExistence type="predicted"/>
<dbReference type="PROSITE" id="PS51257">
    <property type="entry name" value="PROKAR_LIPOPROTEIN"/>
    <property type="match status" value="1"/>
</dbReference>
<evidence type="ECO:0000313" key="3">
    <source>
        <dbReference type="Proteomes" id="UP000297776"/>
    </source>
</evidence>
<dbReference type="PANTHER" id="PTHR43649:SF14">
    <property type="entry name" value="BLR3389 PROTEIN"/>
    <property type="match status" value="1"/>
</dbReference>
<comment type="caution">
    <text evidence="2">The sequence shown here is derived from an EMBL/GenBank/DDBJ whole genome shotgun (WGS) entry which is preliminary data.</text>
</comment>
<feature type="signal peptide" evidence="1">
    <location>
        <begin position="1"/>
        <end position="24"/>
    </location>
</feature>
<keyword evidence="1" id="KW-0732">Signal</keyword>
<dbReference type="EMBL" id="SORX01000001">
    <property type="protein sequence ID" value="TFE03920.1"/>
    <property type="molecule type" value="Genomic_DNA"/>
</dbReference>
<evidence type="ECO:0000256" key="1">
    <source>
        <dbReference type="SAM" id="SignalP"/>
    </source>
</evidence>
<dbReference type="RefSeq" id="WP_134378690.1">
    <property type="nucleotide sequence ID" value="NZ_SORX01000001.1"/>
</dbReference>
<dbReference type="Proteomes" id="UP000297776">
    <property type="component" value="Unassembled WGS sequence"/>
</dbReference>
<dbReference type="InterPro" id="IPR050490">
    <property type="entry name" value="Bact_solute-bd_prot1"/>
</dbReference>
<dbReference type="Pfam" id="PF01547">
    <property type="entry name" value="SBP_bac_1"/>
    <property type="match status" value="1"/>
</dbReference>
<dbReference type="PANTHER" id="PTHR43649">
    <property type="entry name" value="ARABINOSE-BINDING PROTEIN-RELATED"/>
    <property type="match status" value="1"/>
</dbReference>
<dbReference type="Gene3D" id="3.40.190.10">
    <property type="entry name" value="Periplasmic binding protein-like II"/>
    <property type="match status" value="2"/>
</dbReference>
<sequence length="433" mass="47424">MKKKALTFSAAALSAALIMGGCSSGEETSGTAGDSEKVVKFMHLWPTGSSKQHNMIAADIIAEYEENNPGVTVETEVLENEQYKNKIKVLSSSNDLPDVGVTWAAGYLQPFVEGELFAPLDDVLDDGLQDQFVAGTTEAYAIDDQTYGLPLELNIAPIYYNKAIFEEHGVEVPETYEEFKEVVETLEAAGVPPIALGNKDRWTGSLWYMYLADRFGGPEVLTKAINREESFEDPALEKAAEEIQWLVDANAFNKGFNGLSNEEGKSEFMNGNAAMYLMGTWELPNYTTNEDVPQEFRDSIGFFKFPEVEDGAGDIDSWVGGPGVGLFVSENSEVKDEAKEFVKFFVEKWGERSVTDAGVIPATVVDTGAVDLPEMYIDVLDELGNASNLTLFADVQMSANVAETHLNLIQSLYGNEVTPADFVKQHEEALAAE</sequence>
<evidence type="ECO:0000313" key="2">
    <source>
        <dbReference type="EMBL" id="TFE03920.1"/>
    </source>
</evidence>
<accession>A0A4Y8LMV1</accession>
<keyword evidence="3" id="KW-1185">Reference proteome</keyword>
<reference evidence="2 3" key="1">
    <citation type="submission" date="2019-03" db="EMBL/GenBank/DDBJ databases">
        <authorList>
            <person name="Yang Y."/>
        </authorList>
    </citation>
    <scope>NUCLEOTIDE SEQUENCE [LARGE SCALE GENOMIC DNA]</scope>
    <source>
        <strain evidence="2 3">ASL-1</strain>
    </source>
</reference>
<organism evidence="2 3">
    <name type="scientific">Jeotgalibacillus salarius</name>
    <dbReference type="NCBI Taxonomy" id="546023"/>
    <lineage>
        <taxon>Bacteria</taxon>
        <taxon>Bacillati</taxon>
        <taxon>Bacillota</taxon>
        <taxon>Bacilli</taxon>
        <taxon>Bacillales</taxon>
        <taxon>Caryophanaceae</taxon>
        <taxon>Jeotgalibacillus</taxon>
    </lineage>
</organism>